<accession>A0A445A9T7</accession>
<dbReference type="GO" id="GO:0045944">
    <property type="term" value="P:positive regulation of transcription by RNA polymerase II"/>
    <property type="evidence" value="ECO:0007669"/>
    <property type="project" value="TreeGrafter"/>
</dbReference>
<evidence type="ECO:0000313" key="5">
    <source>
        <dbReference type="EMBL" id="RYR23158.1"/>
    </source>
</evidence>
<comment type="caution">
    <text evidence="5">The sequence shown here is derived from an EMBL/GenBank/DDBJ whole genome shotgun (WGS) entry which is preliminary data.</text>
</comment>
<feature type="region of interest" description="Disordered" evidence="3">
    <location>
        <begin position="71"/>
        <end position="96"/>
    </location>
</feature>
<dbReference type="GO" id="GO:0042393">
    <property type="term" value="F:histone binding"/>
    <property type="evidence" value="ECO:0007669"/>
    <property type="project" value="TreeGrafter"/>
</dbReference>
<reference evidence="5 6" key="1">
    <citation type="submission" date="2019-01" db="EMBL/GenBank/DDBJ databases">
        <title>Sequencing of cultivated peanut Arachis hypogaea provides insights into genome evolution and oil improvement.</title>
        <authorList>
            <person name="Chen X."/>
        </authorList>
    </citation>
    <scope>NUCLEOTIDE SEQUENCE [LARGE SCALE GENOMIC DNA]</scope>
    <source>
        <strain evidence="6">cv. Fuhuasheng</strain>
        <tissue evidence="5">Leaves</tissue>
    </source>
</reference>
<evidence type="ECO:0000256" key="1">
    <source>
        <dbReference type="ARBA" id="ARBA00004123"/>
    </source>
</evidence>
<evidence type="ECO:0000256" key="2">
    <source>
        <dbReference type="ARBA" id="ARBA00023242"/>
    </source>
</evidence>
<sequence>MGVTLSSDRFRFTLSCKPTKRKKSSFRARIVEPSRSFFPLTVPISQRSCFGDWELRKFSLGISNKFTVDSPANPEANGHINDRETTFDNPSKVEPKRPHQWFVDSAEVDLFPNKKQAVEDVNGKSSSGFSNVNYPPWDNSSGFSVSNIVDQLFGSETRQVNVIEKNVYVPAGSSNVRSRAMTNQYGDNSSIGLSISHSVENSEAPLNYGGVKKVKVSQVKDIDGVRHHPEGLNYNMQSNGDLHQVYGGEIDKDGNVTLMGLAYNGGDVHVRSSGAPYGKGGDTGMSFGTDSYSKDNPNVIPFGGFPDERGIIPAGRPAADYGQLYNQSSVHIPGAGHEKELDASNPGAVANTPQVVKQKSETVSKNKQESKANKKESPNSFPTNVRSLISTGMLDGVPVKYVSAAREALNAYEFERHANCKSKHPNNHIYFDNGKTIYQIVQELKSTPESMLFDTIQTVFGAPINQKAFRYWKESYQAATRELQRIYGKE</sequence>
<evidence type="ECO:0000259" key="4">
    <source>
        <dbReference type="Pfam" id="PF16135"/>
    </source>
</evidence>
<gene>
    <name evidence="5" type="ORF">Ahy_B03g068419</name>
</gene>
<dbReference type="Pfam" id="PF16135">
    <property type="entry name" value="TDBD"/>
    <property type="match status" value="1"/>
</dbReference>
<keyword evidence="6" id="KW-1185">Reference proteome</keyword>
<evidence type="ECO:0000256" key="3">
    <source>
        <dbReference type="SAM" id="MobiDB-lite"/>
    </source>
</evidence>
<protein>
    <recommendedName>
        <fullName evidence="4">Tify domain-containing protein</fullName>
    </recommendedName>
</protein>
<feature type="region of interest" description="Disordered" evidence="3">
    <location>
        <begin position="335"/>
        <end position="384"/>
    </location>
</feature>
<dbReference type="EMBL" id="SDMP01000013">
    <property type="protein sequence ID" value="RYR23158.1"/>
    <property type="molecule type" value="Genomic_DNA"/>
</dbReference>
<dbReference type="GO" id="GO:0003682">
    <property type="term" value="F:chromatin binding"/>
    <property type="evidence" value="ECO:0007669"/>
    <property type="project" value="TreeGrafter"/>
</dbReference>
<dbReference type="GO" id="GO:0005634">
    <property type="term" value="C:nucleus"/>
    <property type="evidence" value="ECO:0007669"/>
    <property type="project" value="UniProtKB-SubCell"/>
</dbReference>
<feature type="compositionally biased region" description="Basic and acidic residues" evidence="3">
    <location>
        <begin position="80"/>
        <end position="96"/>
    </location>
</feature>
<proteinExistence type="predicted"/>
<evidence type="ECO:0000313" key="6">
    <source>
        <dbReference type="Proteomes" id="UP000289738"/>
    </source>
</evidence>
<name>A0A445A9T7_ARAHY</name>
<dbReference type="STRING" id="3818.A0A445A9T7"/>
<dbReference type="GO" id="GO:0000977">
    <property type="term" value="F:RNA polymerase II transcription regulatory region sequence-specific DNA binding"/>
    <property type="evidence" value="ECO:0007669"/>
    <property type="project" value="TreeGrafter"/>
</dbReference>
<comment type="subcellular location">
    <subcellularLocation>
        <location evidence="1">Nucleus</location>
    </subcellularLocation>
</comment>
<dbReference type="AlphaFoldDB" id="A0A445A9T7"/>
<feature type="compositionally biased region" description="Basic and acidic residues" evidence="3">
    <location>
        <begin position="358"/>
        <end position="377"/>
    </location>
</feature>
<dbReference type="PANTHER" id="PTHR47025:SF10">
    <property type="entry name" value="DNA-BINDING PROTEIN"/>
    <property type="match status" value="1"/>
</dbReference>
<keyword evidence="2" id="KW-0539">Nucleus</keyword>
<feature type="domain" description="Tify" evidence="4">
    <location>
        <begin position="408"/>
        <end position="444"/>
    </location>
</feature>
<dbReference type="Proteomes" id="UP000289738">
    <property type="component" value="Chromosome B03"/>
</dbReference>
<dbReference type="PANTHER" id="PTHR47025">
    <property type="entry name" value="AUTOIMMUNE REGULATOR"/>
    <property type="match status" value="1"/>
</dbReference>
<dbReference type="InterPro" id="IPR032308">
    <property type="entry name" value="TDBD"/>
</dbReference>
<organism evidence="5 6">
    <name type="scientific">Arachis hypogaea</name>
    <name type="common">Peanut</name>
    <dbReference type="NCBI Taxonomy" id="3818"/>
    <lineage>
        <taxon>Eukaryota</taxon>
        <taxon>Viridiplantae</taxon>
        <taxon>Streptophyta</taxon>
        <taxon>Embryophyta</taxon>
        <taxon>Tracheophyta</taxon>
        <taxon>Spermatophyta</taxon>
        <taxon>Magnoliopsida</taxon>
        <taxon>eudicotyledons</taxon>
        <taxon>Gunneridae</taxon>
        <taxon>Pentapetalae</taxon>
        <taxon>rosids</taxon>
        <taxon>fabids</taxon>
        <taxon>Fabales</taxon>
        <taxon>Fabaceae</taxon>
        <taxon>Papilionoideae</taxon>
        <taxon>50 kb inversion clade</taxon>
        <taxon>dalbergioids sensu lato</taxon>
        <taxon>Dalbergieae</taxon>
        <taxon>Pterocarpus clade</taxon>
        <taxon>Arachis</taxon>
    </lineage>
</organism>